<dbReference type="AlphaFoldDB" id="A0A0H5DRA5"/>
<keyword evidence="2" id="KW-1185">Reference proteome</keyword>
<dbReference type="Gene3D" id="3.90.550.10">
    <property type="entry name" value="Spore Coat Polysaccharide Biosynthesis Protein SpsA, Chain A"/>
    <property type="match status" value="1"/>
</dbReference>
<evidence type="ECO:0008006" key="3">
    <source>
        <dbReference type="Google" id="ProtNLM"/>
    </source>
</evidence>
<protein>
    <recommendedName>
        <fullName evidence="3">Glycosyltransferase</fullName>
    </recommendedName>
</protein>
<dbReference type="Proteomes" id="UP000220251">
    <property type="component" value="Unassembled WGS sequence"/>
</dbReference>
<reference evidence="2" key="1">
    <citation type="submission" date="2015-06" db="EMBL/GenBank/DDBJ databases">
        <authorList>
            <person name="Bertelli C."/>
        </authorList>
    </citation>
    <scope>NUCLEOTIDE SEQUENCE [LARGE SCALE GENOMIC DNA]</scope>
    <source>
        <strain evidence="2">CRIB-30</strain>
    </source>
</reference>
<dbReference type="EMBL" id="CWGJ01000018">
    <property type="protein sequence ID" value="CRX38708.1"/>
    <property type="molecule type" value="Genomic_DNA"/>
</dbReference>
<name>A0A0H5DRA5_9BACT</name>
<proteinExistence type="predicted"/>
<sequence>MVKQDISPRPTSWKHQKPFRDTGVITGGDRQIEYLIPWWLDCFKKHSRLPVLFCDLGLSPKAREWVSQFFELLPLDISQDLFKKRFQEKEPSFENLDENARLYREKMRIAWFKKPFILLQTPFKRSLWLDIDCEVQNDINPLFAFAEKSTAMAALTPAAEHISTSKKAYGLIAHEGVDYNAGVIPFLHGSPLIPSWAEDTLDCDRYFPGDQEILAHTILERKHQVALLPRIYNWQIPDWGTNRAATIQHWKGGNAKHFLINHVILKKKEYQALI</sequence>
<evidence type="ECO:0000313" key="1">
    <source>
        <dbReference type="EMBL" id="CRX38708.1"/>
    </source>
</evidence>
<organism evidence="1 2">
    <name type="scientific">Estrella lausannensis</name>
    <dbReference type="NCBI Taxonomy" id="483423"/>
    <lineage>
        <taxon>Bacteria</taxon>
        <taxon>Pseudomonadati</taxon>
        <taxon>Chlamydiota</taxon>
        <taxon>Chlamydiia</taxon>
        <taxon>Parachlamydiales</taxon>
        <taxon>Candidatus Criblamydiaceae</taxon>
        <taxon>Estrella</taxon>
    </lineage>
</organism>
<dbReference type="RefSeq" id="WP_098038573.1">
    <property type="nucleotide sequence ID" value="NZ_CWGJ01000018.1"/>
</dbReference>
<dbReference type="SUPFAM" id="SSF53448">
    <property type="entry name" value="Nucleotide-diphospho-sugar transferases"/>
    <property type="match status" value="1"/>
</dbReference>
<dbReference type="InterPro" id="IPR029044">
    <property type="entry name" value="Nucleotide-diphossugar_trans"/>
</dbReference>
<evidence type="ECO:0000313" key="2">
    <source>
        <dbReference type="Proteomes" id="UP000220251"/>
    </source>
</evidence>
<gene>
    <name evidence="1" type="ORF">ELAC_1372</name>
</gene>
<dbReference type="OrthoDB" id="20904at2"/>
<accession>A0A0H5DRA5</accession>